<gene>
    <name evidence="1" type="ORF">PITCH_A1330018</name>
</gene>
<accession>A0A445MSI4</accession>
<dbReference type="Pfam" id="PF13450">
    <property type="entry name" value="NAD_binding_8"/>
    <property type="match status" value="1"/>
</dbReference>
<evidence type="ECO:0000313" key="1">
    <source>
        <dbReference type="EMBL" id="SPD72405.1"/>
    </source>
</evidence>
<name>A0A445MSI4_9BACT</name>
<dbReference type="PANTHER" id="PTHR10668:SF103">
    <property type="entry name" value="PYRIDINE NUCLEOTIDE-DISULFIDE OXIDOREDUCTASE DOMAIN-CONTAINING PROTEIN 2"/>
    <property type="match status" value="1"/>
</dbReference>
<proteinExistence type="predicted"/>
<sequence length="545" mass="61028">MADATYDAIIIGGGSRGLALGCYLLKYGGMKTAIFEQRHELGGCWGSEEFVPGFVGNTHATDIGSWYLLPMYEDFPEIKELGGEWIPYNVAFGAVFREDDSCITVYHGHNDPYMEKTANEIGRFSKKDAETWAKIYRTYKDLIEPAAMKSIHNLPTPMDQPDLMEKTFMEAISRLGGDPSWFVKSPIELARELFENDAVVSMALRISHSWAGCSPDLNAEGIFQLMLALPSLADYGCIKGGTHSFAHATSKIFTRYGGLSSTMSEVDKILVENGRAKGIKLVDGTEVEGKLIITAGIDPYTVFFRLLRDENIAPKIKRKIQHLSRKHITITWYSWAVHELPDYKASSLCNDINGSGWTAIITKDPEELVRTHARKTLREKYHPENNLVVWAHTIVDPTQSPEGKHVLGTEDFAVPPASVLDEKEWREWKKDHAERVIKLLERHTNNYSWNQVIGYNPLTPFDARNVTQTGPEGCWATLDQLPSQTGRYRPIPELADHRNPIGNLYNTGAGWHPGSGGMVAGGYTCYKAIAEDFHLKSPKKKGFDL</sequence>
<dbReference type="Gene3D" id="3.50.50.60">
    <property type="entry name" value="FAD/NAD(P)-binding domain"/>
    <property type="match status" value="2"/>
</dbReference>
<dbReference type="EMBL" id="OJIN01000039">
    <property type="protein sequence ID" value="SPD72405.1"/>
    <property type="molecule type" value="Genomic_DNA"/>
</dbReference>
<organism evidence="1">
    <name type="scientific">uncultured Desulfobacterium sp</name>
    <dbReference type="NCBI Taxonomy" id="201089"/>
    <lineage>
        <taxon>Bacteria</taxon>
        <taxon>Pseudomonadati</taxon>
        <taxon>Thermodesulfobacteriota</taxon>
        <taxon>Desulfobacteria</taxon>
        <taxon>Desulfobacterales</taxon>
        <taxon>Desulfobacteriaceae</taxon>
        <taxon>Desulfobacterium</taxon>
        <taxon>environmental samples</taxon>
    </lineage>
</organism>
<dbReference type="PANTHER" id="PTHR10668">
    <property type="entry name" value="PHYTOENE DEHYDROGENASE"/>
    <property type="match status" value="1"/>
</dbReference>
<dbReference type="SUPFAM" id="SSF51905">
    <property type="entry name" value="FAD/NAD(P)-binding domain"/>
    <property type="match status" value="1"/>
</dbReference>
<reference evidence="1" key="1">
    <citation type="submission" date="2018-01" db="EMBL/GenBank/DDBJ databases">
        <authorList>
            <person name="Regsiter A."/>
            <person name="William W."/>
        </authorList>
    </citation>
    <scope>NUCLEOTIDE SEQUENCE</scope>
    <source>
        <strain evidence="1">TRIP AH-1</strain>
    </source>
</reference>
<dbReference type="InterPro" id="IPR036188">
    <property type="entry name" value="FAD/NAD-bd_sf"/>
</dbReference>
<dbReference type="AlphaFoldDB" id="A0A445MSI4"/>
<protein>
    <recommendedName>
        <fullName evidence="2">FAD dependent oxidoreductase</fullName>
    </recommendedName>
</protein>
<evidence type="ECO:0008006" key="2">
    <source>
        <dbReference type="Google" id="ProtNLM"/>
    </source>
</evidence>